<dbReference type="EC" id="2.1.1.37" evidence="8"/>
<keyword evidence="3 6" id="KW-0949">S-adenosyl-L-methionine</keyword>
<keyword evidence="1 6" id="KW-0489">Methyltransferase</keyword>
<dbReference type="GO" id="GO:0003677">
    <property type="term" value="F:DNA binding"/>
    <property type="evidence" value="ECO:0007669"/>
    <property type="project" value="TreeGrafter"/>
</dbReference>
<gene>
    <name evidence="9" type="ORF">CYR55_04400</name>
</gene>
<evidence type="ECO:0000256" key="7">
    <source>
        <dbReference type="RuleBase" id="RU000416"/>
    </source>
</evidence>
<dbReference type="PROSITE" id="PS51679">
    <property type="entry name" value="SAM_MT_C5"/>
    <property type="match status" value="1"/>
</dbReference>
<dbReference type="SUPFAM" id="SSF53335">
    <property type="entry name" value="S-adenosyl-L-methionine-dependent methyltransferases"/>
    <property type="match status" value="1"/>
</dbReference>
<comment type="caution">
    <text evidence="9">The sequence shown here is derived from an EMBL/GenBank/DDBJ whole genome shotgun (WGS) entry which is preliminary data.</text>
</comment>
<comment type="similarity">
    <text evidence="6 7">Belongs to the class I-like SAM-binding methyltransferase superfamily. C5-methyltransferase family.</text>
</comment>
<evidence type="ECO:0000256" key="3">
    <source>
        <dbReference type="ARBA" id="ARBA00022691"/>
    </source>
</evidence>
<dbReference type="NCBIfam" id="TIGR00675">
    <property type="entry name" value="dcm"/>
    <property type="match status" value="1"/>
</dbReference>
<evidence type="ECO:0000313" key="10">
    <source>
        <dbReference type="Proteomes" id="UP000234240"/>
    </source>
</evidence>
<dbReference type="GO" id="GO:0009307">
    <property type="term" value="P:DNA restriction-modification system"/>
    <property type="evidence" value="ECO:0007669"/>
    <property type="project" value="UniProtKB-KW"/>
</dbReference>
<reference evidence="9 10" key="1">
    <citation type="submission" date="2017-12" db="EMBL/GenBank/DDBJ databases">
        <title>Characterization of six clinical isolates of Enterochimera gen. nov., a novel genus of the Yersiniaciae family and the three species Enterochimera arupensis sp. nov., Enterochimera coloradensis sp. nov, and Enterochimera californica sp. nov.</title>
        <authorList>
            <person name="Rossi A."/>
            <person name="Fisher M."/>
        </authorList>
    </citation>
    <scope>NUCLEOTIDE SEQUENCE [LARGE SCALE GENOMIC DNA]</scope>
    <source>
        <strain evidence="10">2015-Iso6</strain>
    </source>
</reference>
<dbReference type="Gene3D" id="3.40.50.150">
    <property type="entry name" value="Vaccinia Virus protein VP39"/>
    <property type="match status" value="1"/>
</dbReference>
<keyword evidence="10" id="KW-1185">Reference proteome</keyword>
<dbReference type="InterPro" id="IPR001525">
    <property type="entry name" value="C5_MeTfrase"/>
</dbReference>
<dbReference type="InterPro" id="IPR029063">
    <property type="entry name" value="SAM-dependent_MTases_sf"/>
</dbReference>
<dbReference type="PRINTS" id="PR00105">
    <property type="entry name" value="C5METTRFRASE"/>
</dbReference>
<evidence type="ECO:0000256" key="1">
    <source>
        <dbReference type="ARBA" id="ARBA00022603"/>
    </source>
</evidence>
<comment type="catalytic activity">
    <reaction evidence="5 8">
        <text>a 2'-deoxycytidine in DNA + S-adenosyl-L-methionine = a 5-methyl-2'-deoxycytidine in DNA + S-adenosyl-L-homocysteine + H(+)</text>
        <dbReference type="Rhea" id="RHEA:13681"/>
        <dbReference type="Rhea" id="RHEA-COMP:11369"/>
        <dbReference type="Rhea" id="RHEA-COMP:11370"/>
        <dbReference type="ChEBI" id="CHEBI:15378"/>
        <dbReference type="ChEBI" id="CHEBI:57856"/>
        <dbReference type="ChEBI" id="CHEBI:59789"/>
        <dbReference type="ChEBI" id="CHEBI:85452"/>
        <dbReference type="ChEBI" id="CHEBI:85454"/>
        <dbReference type="EC" id="2.1.1.37"/>
    </reaction>
</comment>
<dbReference type="Proteomes" id="UP000234240">
    <property type="component" value="Unassembled WGS sequence"/>
</dbReference>
<evidence type="ECO:0000256" key="4">
    <source>
        <dbReference type="ARBA" id="ARBA00022747"/>
    </source>
</evidence>
<protein>
    <recommendedName>
        <fullName evidence="8">Cytosine-specific methyltransferase</fullName>
        <ecNumber evidence="8">2.1.1.37</ecNumber>
    </recommendedName>
</protein>
<dbReference type="RefSeq" id="WP_101814929.1">
    <property type="nucleotide sequence ID" value="NZ_PJZF01000002.1"/>
</dbReference>
<dbReference type="InterPro" id="IPR050390">
    <property type="entry name" value="C5-Methyltransferase"/>
</dbReference>
<dbReference type="AlphaFoldDB" id="A0A2N5EF46"/>
<organism evidence="9 10">
    <name type="scientific">Chimaeribacter californicus</name>
    <dbReference type="NCBI Taxonomy" id="2060067"/>
    <lineage>
        <taxon>Bacteria</taxon>
        <taxon>Pseudomonadati</taxon>
        <taxon>Pseudomonadota</taxon>
        <taxon>Gammaproteobacteria</taxon>
        <taxon>Enterobacterales</taxon>
        <taxon>Yersiniaceae</taxon>
        <taxon>Chimaeribacter</taxon>
    </lineage>
</organism>
<evidence type="ECO:0000256" key="6">
    <source>
        <dbReference type="PROSITE-ProRule" id="PRU01016"/>
    </source>
</evidence>
<dbReference type="GO" id="GO:0044027">
    <property type="term" value="P:negative regulation of gene expression via chromosomal CpG island methylation"/>
    <property type="evidence" value="ECO:0007669"/>
    <property type="project" value="TreeGrafter"/>
</dbReference>
<dbReference type="OrthoDB" id="9813719at2"/>
<dbReference type="PANTHER" id="PTHR10629">
    <property type="entry name" value="CYTOSINE-SPECIFIC METHYLTRANSFERASE"/>
    <property type="match status" value="1"/>
</dbReference>
<evidence type="ECO:0000256" key="5">
    <source>
        <dbReference type="ARBA" id="ARBA00047422"/>
    </source>
</evidence>
<accession>A0A2N5EF46</accession>
<dbReference type="PROSITE" id="PS00095">
    <property type="entry name" value="C5_MTASE_2"/>
    <property type="match status" value="1"/>
</dbReference>
<evidence type="ECO:0000256" key="8">
    <source>
        <dbReference type="RuleBase" id="RU000417"/>
    </source>
</evidence>
<dbReference type="InterPro" id="IPR031303">
    <property type="entry name" value="C5_meth_CS"/>
</dbReference>
<dbReference type="GO" id="GO:0032259">
    <property type="term" value="P:methylation"/>
    <property type="evidence" value="ECO:0007669"/>
    <property type="project" value="UniProtKB-KW"/>
</dbReference>
<proteinExistence type="inferred from homology"/>
<dbReference type="Gene3D" id="3.90.120.10">
    <property type="entry name" value="DNA Methylase, subunit A, domain 2"/>
    <property type="match status" value="1"/>
</dbReference>
<dbReference type="PANTHER" id="PTHR10629:SF52">
    <property type="entry name" value="DNA (CYTOSINE-5)-METHYLTRANSFERASE 1"/>
    <property type="match status" value="1"/>
</dbReference>
<evidence type="ECO:0000313" key="9">
    <source>
        <dbReference type="EMBL" id="PLR41148.1"/>
    </source>
</evidence>
<dbReference type="PROSITE" id="PS00094">
    <property type="entry name" value="C5_MTASE_1"/>
    <property type="match status" value="1"/>
</dbReference>
<dbReference type="InterPro" id="IPR018117">
    <property type="entry name" value="C5_DNA_meth_AS"/>
</dbReference>
<keyword evidence="2 6" id="KW-0808">Transferase</keyword>
<dbReference type="GO" id="GO:0003886">
    <property type="term" value="F:DNA (cytosine-5-)-methyltransferase activity"/>
    <property type="evidence" value="ECO:0007669"/>
    <property type="project" value="UniProtKB-EC"/>
</dbReference>
<sequence>MLDESQVRISSTNGRAILDNSMQIAQKPIALSFFSGAMGLDIGIEQAGFKTLLACEIDKAARKTIQKNKPNLPLIGDIRDYSSEEIMEISGLKIGDEVDLIMGGPPCQAFSTAGKRLGLEDDRGNVFIKFLETVLEIKPKYIVLENVRGLLSAPLLHRPHSQRGEDFPPLASEEKPGGVLHYIVRMLENAGYNVSFNLYNSANFGVPQIRERVIIICSRNGKKVPYLKPTHSEHGEFGLKKWLTFKEAVKDIPDDDAEHIEFPEKRLKYFKLLKAGQYWKNLPEELQKEALGKSFYLGGGKTGFLRRISWDRPAPTLVTHPAMPATALAHPEKLRPLSIQEYMKIQQFPDDWIIEGKTLDKYRQLGNAVPVGLGKAVGDCIIREINEEEHPLIEGFKYSRYKNTSDIEFMKKFS</sequence>
<dbReference type="Pfam" id="PF00145">
    <property type="entry name" value="DNA_methylase"/>
    <property type="match status" value="1"/>
</dbReference>
<dbReference type="EMBL" id="PJZF01000002">
    <property type="protein sequence ID" value="PLR41148.1"/>
    <property type="molecule type" value="Genomic_DNA"/>
</dbReference>
<name>A0A2N5EF46_9GAMM</name>
<evidence type="ECO:0000256" key="2">
    <source>
        <dbReference type="ARBA" id="ARBA00022679"/>
    </source>
</evidence>
<feature type="active site" evidence="6">
    <location>
        <position position="107"/>
    </location>
</feature>
<keyword evidence="4" id="KW-0680">Restriction system</keyword>